<dbReference type="RefSeq" id="WP_061948606.1">
    <property type="nucleotide sequence ID" value="NZ_LTAO01000012.1"/>
</dbReference>
<comment type="catalytic activity">
    <reaction evidence="11">
        <text>5-methyltetrahydropteroyltri-L-glutamate + L-homocysteine = tetrahydropteroyltri-L-glutamate + L-methionine</text>
        <dbReference type="Rhea" id="RHEA:21196"/>
        <dbReference type="ChEBI" id="CHEBI:57844"/>
        <dbReference type="ChEBI" id="CHEBI:58140"/>
        <dbReference type="ChEBI" id="CHEBI:58199"/>
        <dbReference type="ChEBI" id="CHEBI:58207"/>
        <dbReference type="EC" id="2.1.1.14"/>
    </reaction>
</comment>
<sequence>MGEIKTSSLGYPRIGENREWKKALEGYWAGKLTKDELNHQLTELRLSFLKKQQDAGLDLIPVNDFTYYDHILDLSTMFNLIPKRFEQTSGDELDTYYAMARGNKEAQACEMTKWFNTNYHYIVPEMENKKPTLTENKPLKAYLEAKEKLGIEGKPVIVGPFTFLKLAKGYEPEEFAQLLDNFTPVYIELLQELAEAGVKWVQLDEPSLVTTLSSDEIRLITSVYNKIRTAVPSLKIILQTYFDAVSDYKEVITLPVDAIGLDFVHGYEENLSLLKEFGFPDDKILAAGIIDGRNIWKEDLQKTNDKLEQITAVVPVERLFIQPSSSLLHVPVTLVHEKELDSLVLSALAFADEKLEELSTIKKLILANSEQKQKLLDENKKIFDKISQSTWRSSYQKNEQQLLAKRTTPVTERQKIQQQKFDLPLLPTTTIGSFPQTKEVRRARNQWRKGQLNQADYEAFVNEQIKKWIDIQENLDLDVLVHGEFERNDMVEFFGEKLGGFVFTKNGWVQSYGSRCVKPPVIFGDVHFKEEMTVAETVYAQSLTKKPVKGMLTGPVTILNWSFERSDISRQEVANQIAEALIKEVEALEAAGIEMIQVDEPAIREGLPLKERDWEYYLNWAVEAFRISTSTVKDTTQIHTHMCYSDFRTIIQSISDLDADVISIETSRSAGELISTFESNVYDKGIGLGVYDIHSPRIPSVEEISIVINRALEVLPKELFWVNPDCGLKTRGEKETVAALENMVTAAKASREKLVEVKN</sequence>
<feature type="binding site" evidence="11 12">
    <location>
        <begin position="431"/>
        <end position="433"/>
    </location>
    <ligand>
        <name>L-methionine</name>
        <dbReference type="ChEBI" id="CHEBI:57844"/>
    </ligand>
</feature>
<evidence type="ECO:0000256" key="13">
    <source>
        <dbReference type="PIRSR" id="PIRSR000382-2"/>
    </source>
</evidence>
<dbReference type="NCBIfam" id="NF003556">
    <property type="entry name" value="PRK05222.1"/>
    <property type="match status" value="1"/>
</dbReference>
<feature type="binding site" evidence="11">
    <location>
        <position position="641"/>
    </location>
    <ligand>
        <name>Zn(2+)</name>
        <dbReference type="ChEBI" id="CHEBI:29105"/>
        <note>catalytic</note>
    </ligand>
</feature>
<dbReference type="CDD" id="cd03312">
    <property type="entry name" value="CIMS_N_terminal_like"/>
    <property type="match status" value="1"/>
</dbReference>
<comment type="cofactor">
    <cofactor evidence="13">
        <name>Zn(2+)</name>
        <dbReference type="ChEBI" id="CHEBI:29105"/>
    </cofactor>
    <text evidence="13">Binds 2 Zn(2+) ions per subunit.</text>
</comment>
<gene>
    <name evidence="11" type="primary">metE</name>
    <name evidence="17" type="ORF">AZF04_06090</name>
</gene>
<proteinExistence type="inferred from homology"/>
<name>A0A162EDL6_9BACI</name>
<keyword evidence="6 11" id="KW-0808">Transferase</keyword>
<feature type="binding site" evidence="11">
    <location>
        <position position="665"/>
    </location>
    <ligand>
        <name>Zn(2+)</name>
        <dbReference type="ChEBI" id="CHEBI:29105"/>
        <note>catalytic</note>
    </ligand>
</feature>
<dbReference type="GO" id="GO:0003871">
    <property type="term" value="F:5-methyltetrahydropteroyltriglutamate-homocysteine S-methyltransferase activity"/>
    <property type="evidence" value="ECO:0007669"/>
    <property type="project" value="UniProtKB-UniRule"/>
</dbReference>
<feature type="binding site" evidence="13">
    <location>
        <position position="656"/>
    </location>
    <ligand>
        <name>Zn(2+)</name>
        <dbReference type="ChEBI" id="CHEBI:29105"/>
        <label>1</label>
        <note>catalytic</note>
    </ligand>
</feature>
<dbReference type="PIRSF" id="PIRSF000382">
    <property type="entry name" value="MeTrfase_B12_ind"/>
    <property type="match status" value="1"/>
</dbReference>
<reference evidence="17" key="1">
    <citation type="submission" date="2016-02" db="EMBL/GenBank/DDBJ databases">
        <title>Genome sequence of Bacillus trypoxylicola KCTC 13244(T).</title>
        <authorList>
            <person name="Jeong H."/>
            <person name="Park S.-H."/>
            <person name="Choi S.-K."/>
        </authorList>
    </citation>
    <scope>NUCLEOTIDE SEQUENCE [LARGE SCALE GENOMIC DNA]</scope>
    <source>
        <strain evidence="17">KCTC 13244</strain>
    </source>
</reference>
<evidence type="ECO:0000259" key="15">
    <source>
        <dbReference type="Pfam" id="PF01717"/>
    </source>
</evidence>
<feature type="binding site" evidence="12">
    <location>
        <position position="118"/>
    </location>
    <ligand>
        <name>5-methyltetrahydropteroyltri-L-glutamate</name>
        <dbReference type="ChEBI" id="CHEBI:58207"/>
    </ligand>
</feature>
<evidence type="ECO:0000256" key="1">
    <source>
        <dbReference type="ARBA" id="ARBA00002777"/>
    </source>
</evidence>
<keyword evidence="4 11" id="KW-0489">Methyltransferase</keyword>
<keyword evidence="8 11" id="KW-0677">Repeat</keyword>
<feature type="binding site" evidence="11 12">
    <location>
        <position position="599"/>
    </location>
    <ligand>
        <name>L-methionine</name>
        <dbReference type="ChEBI" id="CHEBI:57844"/>
    </ligand>
</feature>
<feature type="binding site" evidence="12">
    <location>
        <position position="21"/>
    </location>
    <ligand>
        <name>5-methyltetrahydropteroyltri-L-glutamate</name>
        <dbReference type="ChEBI" id="CHEBI:58207"/>
    </ligand>
</feature>
<dbReference type="GO" id="GO:0008270">
    <property type="term" value="F:zinc ion binding"/>
    <property type="evidence" value="ECO:0007669"/>
    <property type="project" value="InterPro"/>
</dbReference>
<dbReference type="InterPro" id="IPR038071">
    <property type="entry name" value="UROD/MetE-like_sf"/>
</dbReference>
<evidence type="ECO:0000256" key="9">
    <source>
        <dbReference type="ARBA" id="ARBA00022833"/>
    </source>
</evidence>
<feature type="binding site" evidence="11 12">
    <location>
        <begin position="431"/>
        <end position="433"/>
    </location>
    <ligand>
        <name>L-homocysteine</name>
        <dbReference type="ChEBI" id="CHEBI:58199"/>
    </ligand>
</feature>
<dbReference type="UniPathway" id="UPA00051">
    <property type="reaction ID" value="UER00082"/>
</dbReference>
<keyword evidence="10 11" id="KW-0486">Methionine biosynthesis</keyword>
<comment type="similarity">
    <text evidence="3 11">Belongs to the vitamin-B12 independent methionine synthase family.</text>
</comment>
<dbReference type="Gene3D" id="3.20.20.210">
    <property type="match status" value="2"/>
</dbReference>
<evidence type="ECO:0000256" key="7">
    <source>
        <dbReference type="ARBA" id="ARBA00022723"/>
    </source>
</evidence>
<evidence type="ECO:0000256" key="6">
    <source>
        <dbReference type="ARBA" id="ARBA00022679"/>
    </source>
</evidence>
<dbReference type="HAMAP" id="MF_00172">
    <property type="entry name" value="Meth_synth"/>
    <property type="match status" value="1"/>
</dbReference>
<dbReference type="GO" id="GO:0032259">
    <property type="term" value="P:methylation"/>
    <property type="evidence" value="ECO:0007669"/>
    <property type="project" value="UniProtKB-KW"/>
</dbReference>
<evidence type="ECO:0000256" key="2">
    <source>
        <dbReference type="ARBA" id="ARBA00004681"/>
    </source>
</evidence>
<dbReference type="GO" id="GO:0009086">
    <property type="term" value="P:methionine biosynthetic process"/>
    <property type="evidence" value="ECO:0007669"/>
    <property type="project" value="UniProtKB-UniRule"/>
</dbReference>
<comment type="function">
    <text evidence="1 11">Catalyzes the transfer of a methyl group from 5-methyltetrahydrofolate to homocysteine resulting in methionine formation.</text>
</comment>
<dbReference type="EC" id="2.1.1.14" evidence="11"/>
<dbReference type="EMBL" id="LTAO01000012">
    <property type="protein sequence ID" value="KYG32332.1"/>
    <property type="molecule type" value="Genomic_DNA"/>
</dbReference>
<feature type="binding site" evidence="13">
    <location>
        <position position="643"/>
    </location>
    <ligand>
        <name>Zn(2+)</name>
        <dbReference type="ChEBI" id="CHEBI:29105"/>
        <label>1</label>
        <note>catalytic</note>
    </ligand>
</feature>
<evidence type="ECO:0000256" key="11">
    <source>
        <dbReference type="HAMAP-Rule" id="MF_00172"/>
    </source>
</evidence>
<dbReference type="OrthoDB" id="244285at2"/>
<dbReference type="PANTHER" id="PTHR30519">
    <property type="entry name" value="5-METHYLTETRAHYDROPTEROYLTRIGLUTAMATE--HOMOCYSTEINE METHYLTRANSFERASE"/>
    <property type="match status" value="1"/>
</dbReference>
<dbReference type="InterPro" id="IPR006276">
    <property type="entry name" value="Cobalamin-indep_Met_synthase"/>
</dbReference>
<dbReference type="Pfam" id="PF08267">
    <property type="entry name" value="Meth_synt_1"/>
    <property type="match status" value="1"/>
</dbReference>
<feature type="binding site" evidence="13">
    <location>
        <position position="665"/>
    </location>
    <ligand>
        <name>Zn(2+)</name>
        <dbReference type="ChEBI" id="CHEBI:29105"/>
        <label>1</label>
        <note>catalytic</note>
    </ligand>
</feature>
<evidence type="ECO:0000313" key="18">
    <source>
        <dbReference type="Proteomes" id="UP000075806"/>
    </source>
</evidence>
<evidence type="ECO:0000256" key="10">
    <source>
        <dbReference type="ARBA" id="ARBA00023167"/>
    </source>
</evidence>
<feature type="binding site" evidence="13">
    <location>
        <position position="726"/>
    </location>
    <ligand>
        <name>Zn(2+)</name>
        <dbReference type="ChEBI" id="CHEBI:29105"/>
        <label>1</label>
        <note>catalytic</note>
    </ligand>
</feature>
<dbReference type="Pfam" id="PF01717">
    <property type="entry name" value="Meth_synt_2"/>
    <property type="match status" value="1"/>
</dbReference>
<dbReference type="AlphaFoldDB" id="A0A162EDL6"/>
<feature type="active site" description="Proton donor" evidence="11 14">
    <location>
        <position position="694"/>
    </location>
</feature>
<evidence type="ECO:0000256" key="4">
    <source>
        <dbReference type="ARBA" id="ARBA00022603"/>
    </source>
</evidence>
<feature type="binding site" evidence="13">
    <location>
        <position position="641"/>
    </location>
    <ligand>
        <name>Zn(2+)</name>
        <dbReference type="ChEBI" id="CHEBI:29105"/>
        <label>1</label>
        <note>catalytic</note>
    </ligand>
</feature>
<evidence type="ECO:0000256" key="12">
    <source>
        <dbReference type="PIRSR" id="PIRSR000382-1"/>
    </source>
</evidence>
<keyword evidence="5 11" id="KW-0028">Amino-acid biosynthesis</keyword>
<evidence type="ECO:0000256" key="5">
    <source>
        <dbReference type="ARBA" id="ARBA00022605"/>
    </source>
</evidence>
<evidence type="ECO:0000256" key="14">
    <source>
        <dbReference type="PIRSR" id="PIRSR000382-3"/>
    </source>
</evidence>
<keyword evidence="7 11" id="KW-0479">Metal-binding</keyword>
<evidence type="ECO:0000256" key="8">
    <source>
        <dbReference type="ARBA" id="ARBA00022737"/>
    </source>
</evidence>
<feature type="binding site" evidence="11">
    <location>
        <position position="484"/>
    </location>
    <ligand>
        <name>L-homocysteine</name>
        <dbReference type="ChEBI" id="CHEBI:58199"/>
    </ligand>
</feature>
<feature type="binding site" evidence="11">
    <location>
        <position position="643"/>
    </location>
    <ligand>
        <name>Zn(2+)</name>
        <dbReference type="ChEBI" id="CHEBI:29105"/>
        <note>catalytic</note>
    </ligand>
</feature>
<dbReference type="CDD" id="cd03311">
    <property type="entry name" value="CIMS_C_terminal_like"/>
    <property type="match status" value="1"/>
</dbReference>
<dbReference type="STRING" id="519424.AZF04_06090"/>
<dbReference type="SUPFAM" id="SSF51726">
    <property type="entry name" value="UROD/MetE-like"/>
    <property type="match status" value="2"/>
</dbReference>
<protein>
    <recommendedName>
        <fullName evidence="11">5-methyltetrahydropteroyltriglutamate--homocysteine methyltransferase</fullName>
        <ecNumber evidence="11">2.1.1.14</ecNumber>
    </recommendedName>
    <alternativeName>
        <fullName evidence="11">Cobalamin-independent methionine synthase</fullName>
    </alternativeName>
    <alternativeName>
        <fullName evidence="11">Methionine synthase, vitamin-B12 independent isozyme</fullName>
    </alternativeName>
</protein>
<feature type="domain" description="Cobalamin-independent methionine synthase MetE N-terminal" evidence="16">
    <location>
        <begin position="6"/>
        <end position="313"/>
    </location>
</feature>
<feature type="binding site" evidence="11">
    <location>
        <position position="113"/>
    </location>
    <ligand>
        <name>5-methyltetrahydropteroyltri-L-glutamate</name>
        <dbReference type="ChEBI" id="CHEBI:58207"/>
    </ligand>
</feature>
<feature type="binding site" evidence="11">
    <location>
        <position position="605"/>
    </location>
    <ligand>
        <name>5-methyltetrahydropteroyltri-L-glutamate</name>
        <dbReference type="ChEBI" id="CHEBI:58207"/>
    </ligand>
</feature>
<feature type="domain" description="Cobalamin-independent methionine synthase MetE C-terminal/archaeal" evidence="15">
    <location>
        <begin position="426"/>
        <end position="748"/>
    </location>
</feature>
<keyword evidence="9 11" id="KW-0862">Zinc</keyword>
<dbReference type="InterPro" id="IPR013215">
    <property type="entry name" value="Cbl-indep_Met_Synth_N"/>
</dbReference>
<comment type="cofactor">
    <cofactor evidence="11">
        <name>Zn(2+)</name>
        <dbReference type="ChEBI" id="CHEBI:29105"/>
    </cofactor>
    <text evidence="11">Binds 1 zinc ion per subunit.</text>
</comment>
<dbReference type="Proteomes" id="UP000075806">
    <property type="component" value="Unassembled WGS sequence"/>
</dbReference>
<comment type="pathway">
    <text evidence="2 11">Amino-acid biosynthesis; L-methionine biosynthesis via de novo pathway; L-methionine from L-homocysteine (MetE route): step 1/1.</text>
</comment>
<dbReference type="InterPro" id="IPR002629">
    <property type="entry name" value="Met_Synth_C/arc"/>
</dbReference>
<evidence type="ECO:0000259" key="16">
    <source>
        <dbReference type="Pfam" id="PF08267"/>
    </source>
</evidence>
<organism evidence="17 18">
    <name type="scientific">Alkalihalobacillus trypoxylicola</name>
    <dbReference type="NCBI Taxonomy" id="519424"/>
    <lineage>
        <taxon>Bacteria</taxon>
        <taxon>Bacillati</taxon>
        <taxon>Bacillota</taxon>
        <taxon>Bacilli</taxon>
        <taxon>Bacillales</taxon>
        <taxon>Bacillaceae</taxon>
        <taxon>Alkalihalobacillus</taxon>
    </lineage>
</organism>
<feature type="binding site" evidence="11 12">
    <location>
        <position position="484"/>
    </location>
    <ligand>
        <name>L-methionine</name>
        <dbReference type="ChEBI" id="CHEBI:57844"/>
    </ligand>
</feature>
<feature type="binding site" evidence="11 12">
    <location>
        <position position="599"/>
    </location>
    <ligand>
        <name>L-homocysteine</name>
        <dbReference type="ChEBI" id="CHEBI:58199"/>
    </ligand>
</feature>
<feature type="binding site" evidence="11">
    <location>
        <begin position="18"/>
        <end position="21"/>
    </location>
    <ligand>
        <name>5-methyltetrahydropteroyltri-L-glutamate</name>
        <dbReference type="ChEBI" id="CHEBI:58207"/>
    </ligand>
</feature>
<accession>A0A162EDL6</accession>
<evidence type="ECO:0000313" key="17">
    <source>
        <dbReference type="EMBL" id="KYG32332.1"/>
    </source>
</evidence>
<feature type="binding site" evidence="11">
    <location>
        <position position="726"/>
    </location>
    <ligand>
        <name>Zn(2+)</name>
        <dbReference type="ChEBI" id="CHEBI:29105"/>
        <note>catalytic</note>
    </ligand>
</feature>
<keyword evidence="18" id="KW-1185">Reference proteome</keyword>
<dbReference type="NCBIfam" id="TIGR01371">
    <property type="entry name" value="met_syn_B12ind"/>
    <property type="match status" value="1"/>
</dbReference>
<comment type="caution">
    <text evidence="17">The sequence shown here is derived from an EMBL/GenBank/DDBJ whole genome shotgun (WGS) entry which is preliminary data.</text>
</comment>
<feature type="binding site" evidence="11 12">
    <location>
        <begin position="515"/>
        <end position="516"/>
    </location>
    <ligand>
        <name>5-methyltetrahydropteroyltri-L-glutamate</name>
        <dbReference type="ChEBI" id="CHEBI:58207"/>
    </ligand>
</feature>
<feature type="binding site" evidence="11 12">
    <location>
        <position position="561"/>
    </location>
    <ligand>
        <name>5-methyltetrahydropteroyltri-L-glutamate</name>
        <dbReference type="ChEBI" id="CHEBI:58207"/>
    </ligand>
</feature>
<evidence type="ECO:0000256" key="3">
    <source>
        <dbReference type="ARBA" id="ARBA00009553"/>
    </source>
</evidence>